<dbReference type="OrthoDB" id="144271at2"/>
<feature type="transmembrane region" description="Helical" evidence="1">
    <location>
        <begin position="315"/>
        <end position="343"/>
    </location>
</feature>
<proteinExistence type="predicted"/>
<name>E1IIQ1_9CHLR</name>
<dbReference type="eggNOG" id="COG5617">
    <property type="taxonomic scope" value="Bacteria"/>
</dbReference>
<feature type="transmembrane region" description="Helical" evidence="1">
    <location>
        <begin position="230"/>
        <end position="251"/>
    </location>
</feature>
<feature type="transmembrane region" description="Helical" evidence="1">
    <location>
        <begin position="498"/>
        <end position="515"/>
    </location>
</feature>
<gene>
    <name evidence="2" type="ORF">OSCT_3202</name>
</gene>
<feature type="transmembrane region" description="Helical" evidence="1">
    <location>
        <begin position="355"/>
        <end position="374"/>
    </location>
</feature>
<dbReference type="STRING" id="765420.OSCT_3202"/>
<dbReference type="AlphaFoldDB" id="E1IIQ1"/>
<evidence type="ECO:0000313" key="2">
    <source>
        <dbReference type="EMBL" id="EFO78957.1"/>
    </source>
</evidence>
<feature type="transmembrane region" description="Helical" evidence="1">
    <location>
        <begin position="80"/>
        <end position="105"/>
    </location>
</feature>
<evidence type="ECO:0000256" key="1">
    <source>
        <dbReference type="SAM" id="Phobius"/>
    </source>
</evidence>
<keyword evidence="3" id="KW-1185">Reference proteome</keyword>
<feature type="transmembrane region" description="Helical" evidence="1">
    <location>
        <begin position="439"/>
        <end position="457"/>
    </location>
</feature>
<protein>
    <recommendedName>
        <fullName evidence="4">Glycosyltransferase RgtA/B/C/D-like domain-containing protein</fullName>
    </recommendedName>
</protein>
<feature type="transmembrane region" description="Helical" evidence="1">
    <location>
        <begin position="409"/>
        <end position="432"/>
    </location>
</feature>
<keyword evidence="1" id="KW-1133">Transmembrane helix</keyword>
<feature type="transmembrane region" description="Helical" evidence="1">
    <location>
        <begin position="49"/>
        <end position="68"/>
    </location>
</feature>
<feature type="transmembrane region" description="Helical" evidence="1">
    <location>
        <begin position="283"/>
        <end position="303"/>
    </location>
</feature>
<organism evidence="2 3">
    <name type="scientific">Oscillochloris trichoides DG-6</name>
    <dbReference type="NCBI Taxonomy" id="765420"/>
    <lineage>
        <taxon>Bacteria</taxon>
        <taxon>Bacillati</taxon>
        <taxon>Chloroflexota</taxon>
        <taxon>Chloroflexia</taxon>
        <taxon>Chloroflexales</taxon>
        <taxon>Chloroflexineae</taxon>
        <taxon>Oscillochloridaceae</taxon>
        <taxon>Oscillochloris</taxon>
    </lineage>
</organism>
<keyword evidence="1" id="KW-0472">Membrane</keyword>
<feature type="transmembrane region" description="Helical" evidence="1">
    <location>
        <begin position="12"/>
        <end position="29"/>
    </location>
</feature>
<evidence type="ECO:0000313" key="3">
    <source>
        <dbReference type="Proteomes" id="UP000054010"/>
    </source>
</evidence>
<dbReference type="HOGENOM" id="CLU_432625_0_0_0"/>
<feature type="transmembrane region" description="Helical" evidence="1">
    <location>
        <begin position="206"/>
        <end position="224"/>
    </location>
</feature>
<accession>E1IIQ1</accession>
<comment type="caution">
    <text evidence="2">The sequence shown here is derived from an EMBL/GenBank/DDBJ whole genome shotgun (WGS) entry which is preliminary data.</text>
</comment>
<dbReference type="EMBL" id="ADVR01000141">
    <property type="protein sequence ID" value="EFO78957.1"/>
    <property type="molecule type" value="Genomic_DNA"/>
</dbReference>
<dbReference type="Proteomes" id="UP000054010">
    <property type="component" value="Unassembled WGS sequence"/>
</dbReference>
<feature type="transmembrane region" description="Helical" evidence="1">
    <location>
        <begin position="469"/>
        <end position="491"/>
    </location>
</feature>
<feature type="transmembrane region" description="Helical" evidence="1">
    <location>
        <begin position="258"/>
        <end position="277"/>
    </location>
</feature>
<feature type="transmembrane region" description="Helical" evidence="1">
    <location>
        <begin position="145"/>
        <end position="164"/>
    </location>
</feature>
<keyword evidence="1" id="KW-0812">Transmembrane</keyword>
<evidence type="ECO:0008006" key="4">
    <source>
        <dbReference type="Google" id="ProtNLM"/>
    </source>
</evidence>
<reference evidence="2 3" key="1">
    <citation type="journal article" date="2011" name="J. Bacteriol.">
        <title>Draft genome sequence of the anoxygenic filamentous phototrophic bacterium Oscillochloris trichoides subsp. DG-6.</title>
        <authorList>
            <person name="Kuznetsov B.B."/>
            <person name="Ivanovsky R.N."/>
            <person name="Keppen O.I."/>
            <person name="Sukhacheva M.V."/>
            <person name="Bumazhkin B.K."/>
            <person name="Patutina E.O."/>
            <person name="Beletsky A.V."/>
            <person name="Mardanov A.V."/>
            <person name="Baslerov R.V."/>
            <person name="Panteleeva A.N."/>
            <person name="Kolganova T.V."/>
            <person name="Ravin N.V."/>
            <person name="Skryabin K.G."/>
        </authorList>
    </citation>
    <scope>NUCLEOTIDE SEQUENCE [LARGE SCALE GENOMIC DNA]</scope>
    <source>
        <strain evidence="2 3">DG-6</strain>
    </source>
</reference>
<sequence>MNIFTRVRSHQHWIGAGLFLLMGLLAWLISHTLHVQPSFIGGFREWAGAFLAATWLFILPGWAILRLWDGAQRLTLPEQAGLAIGLGLAIYPLFLLFTDLVGLHLGPLNAWLPPLLTLPLLAWKLKHQPLSQLDGWRAQERNGNLWPNLALLIVISAVILVRCLPAHSISIPFWADSLHHTMITQLILDHGGLFTSWHPYAELKTLTYHFGFHSQAAVFTWIIGAETPRAVVLFGQIANIAAVFALYPWALRLGQTRWAGVAAIFFAGFMAAMPMYYVNWGRYTQLVGQVVMPAALYITWELLTSAERRPKMLMLLSILSLAGMVLTHYRIAIFAVAFFPAFIIVEGIRHPWRQWVGRGMLLGIGVGLVVLPWFIRLLEGYLVGIIVSIIMTTAKTAGRSQMTDQVNSIIHISFFLPLLMWYAMPISIIWAIWQRRHTINLVAFWWVFVTLAVNPQWLRLPGAGTLTNFALVIAAYIPAALLGGVVVSWLVNRLRHPILQLFILLSMVGGIWWGWDARIQNVGAESTSYVTTADIEAAKWIDAHLPADAHLLVNGYYLNEASVIGTDAGWWLPLLAHRQTTLPPLLYVSEEGPWPNYRDTVNQVYAALYTEGINAPSTMALLRERGVTHIYLGAHQGRVGYTGSLHTLDPDLLLANPALRPVYHEGAVWVFEVL</sequence>